<feature type="compositionally biased region" description="Polar residues" evidence="1">
    <location>
        <begin position="854"/>
        <end position="872"/>
    </location>
</feature>
<sequence length="1089" mass="122817">MAANVDKQTTHCPLQKFTGGKCGFSATFSREKEYVKLSECTKNISNHLKSCKLPSGHQSKWEADVSSEGHLIAYHDTDVDFSDLKVCPVHRYNLGLLWKPSRSCANPDHKGNKKVTKVVITKLSRNLFSREGIFIPVGAGLCSSCFVILNGKYNEEQIELENVSPDCIDKEDVESLDQEASYSLRPRTQKGDHHSELFDMDQSQSTIEDFDSQVSNWSDALSKPSIESLNEALQILGKGSISPLKSQLKTPIEDASSRTVRLYKRKAVQGIDALIECIAPGQSSKLFKHITSQVSNNEDTDSQLTQMIVKLYNSSDKNNEKLQLLSMIANKYSKTQLQNLIPGLTVWRIDQARRHFQFYSNGPGSFSVDAKEKLHRLRMDPVKLEHALDFFDHQFIQVSSFGMRTVKLEQETVSIPQVIRTSCNSELVNMYITICKEQDFSPLSSSTLFKILSSCSAAKKTNLRGLDNIAADGNTAFDLLINVTKELVNMEVLDRDDSDEILSKLKKSKIYLKTDYKLHVQKNDRCADHCINWALSDTKEKEYAVECDHLHDLVCDRCNLLPDVLQMLIDRVNNTSELTNEEKEEHLRDLEACSYKIELWKAHLLKTVNQDEARTKIFDDLNENSAVIVIDWAMKFLPALHREKMTDFFGQKGLSWHVAVAIFKDCDQNLKHNTFVHCFHSVKQDWFTVASIMEHLISHMKSVIPSLKEVSVRSDNAGCYHCGHFWLSLNGISERTGVRISSYNYSERQSGKSYCDSKIAHMRCKMRTYVASGGNIQTANDMRAAICSGKAVTGCQLAVAKIDTSNHEIKSHKWKGVSQISNLKLHEDGSITLQTYSCEQKSTGIIIEEDFSGSEKSGNIKTSSNTIQNDNQPADLASSDSLCEGNPEVTNESSYMFKCPITGCTKMYMKHHSLEIHLLLGRHEFKLERKSTYDEIKIRWIQLCNDVSTDVRTTSEGASSRIQSSPLTILSKGWALKKDKKAVRFSSDLKSFLSEMYENGEKTGEKVTASDAAVKIRQARLPDGTKRFQVNEYLDSSQITSFFSRLTVAGKRTETRAAKVVVDVVDDEDLEAVLAEIENQEIRNITMSD</sequence>
<feature type="region of interest" description="Disordered" evidence="1">
    <location>
        <begin position="854"/>
        <end position="881"/>
    </location>
</feature>
<organism evidence="3 4">
    <name type="scientific">Mytilus edulis</name>
    <name type="common">Blue mussel</name>
    <dbReference type="NCBI Taxonomy" id="6550"/>
    <lineage>
        <taxon>Eukaryota</taxon>
        <taxon>Metazoa</taxon>
        <taxon>Spiralia</taxon>
        <taxon>Lophotrochozoa</taxon>
        <taxon>Mollusca</taxon>
        <taxon>Bivalvia</taxon>
        <taxon>Autobranchia</taxon>
        <taxon>Pteriomorphia</taxon>
        <taxon>Mytilida</taxon>
        <taxon>Mytiloidea</taxon>
        <taxon>Mytilidae</taxon>
        <taxon>Mytilinae</taxon>
        <taxon>Mytilus</taxon>
    </lineage>
</organism>
<dbReference type="InterPro" id="IPR013087">
    <property type="entry name" value="Znf_C2H2_type"/>
</dbReference>
<evidence type="ECO:0000313" key="4">
    <source>
        <dbReference type="Proteomes" id="UP000683360"/>
    </source>
</evidence>
<keyword evidence="4" id="KW-1185">Reference proteome</keyword>
<proteinExistence type="predicted"/>
<dbReference type="PROSITE" id="PS00028">
    <property type="entry name" value="ZINC_FINGER_C2H2_1"/>
    <property type="match status" value="1"/>
</dbReference>
<dbReference type="EMBL" id="CAJPWZ010002690">
    <property type="protein sequence ID" value="CAG2243096.1"/>
    <property type="molecule type" value="Genomic_DNA"/>
</dbReference>
<evidence type="ECO:0000313" key="3">
    <source>
        <dbReference type="EMBL" id="CAG2243096.1"/>
    </source>
</evidence>
<comment type="caution">
    <text evidence="3">The sequence shown here is derived from an EMBL/GenBank/DDBJ whole genome shotgun (WGS) entry which is preliminary data.</text>
</comment>
<dbReference type="PANTHER" id="PTHR33845:SF1">
    <property type="entry name" value="C2H2-TYPE DOMAIN-CONTAINING PROTEIN"/>
    <property type="match status" value="1"/>
</dbReference>
<dbReference type="AlphaFoldDB" id="A0A8S3UB33"/>
<feature type="domain" description="C2H2-type" evidence="2">
    <location>
        <begin position="899"/>
        <end position="923"/>
    </location>
</feature>
<evidence type="ECO:0000259" key="2">
    <source>
        <dbReference type="PROSITE" id="PS00028"/>
    </source>
</evidence>
<evidence type="ECO:0000256" key="1">
    <source>
        <dbReference type="SAM" id="MobiDB-lite"/>
    </source>
</evidence>
<dbReference type="OrthoDB" id="6141814at2759"/>
<gene>
    <name evidence="3" type="ORF">MEDL_55219</name>
</gene>
<protein>
    <recommendedName>
        <fullName evidence="2">C2H2-type domain-containing protein</fullName>
    </recommendedName>
</protein>
<dbReference type="PANTHER" id="PTHR33845">
    <property type="entry name" value="C2H2-TYPE DOMAIN-CONTAINING PROTEIN"/>
    <property type="match status" value="1"/>
</dbReference>
<reference evidence="3" key="1">
    <citation type="submission" date="2021-03" db="EMBL/GenBank/DDBJ databases">
        <authorList>
            <person name="Bekaert M."/>
        </authorList>
    </citation>
    <scope>NUCLEOTIDE SEQUENCE</scope>
</reference>
<name>A0A8S3UB33_MYTED</name>
<accession>A0A8S3UB33</accession>
<dbReference type="Proteomes" id="UP000683360">
    <property type="component" value="Unassembled WGS sequence"/>
</dbReference>